<evidence type="ECO:0000313" key="6">
    <source>
        <dbReference type="EMBL" id="MBL0683905.1"/>
    </source>
</evidence>
<dbReference type="InterPro" id="IPR014015">
    <property type="entry name" value="Helicase_SF3_DNA-vir"/>
</dbReference>
<dbReference type="InterPro" id="IPR006500">
    <property type="entry name" value="Helicase_put_C_phage/plasmid"/>
</dbReference>
<evidence type="ECO:0000256" key="3">
    <source>
        <dbReference type="ARBA" id="ARBA00022806"/>
    </source>
</evidence>
<proteinExistence type="predicted"/>
<dbReference type="InterPro" id="IPR004968">
    <property type="entry name" value="DNA_primase/NTPase_C"/>
</dbReference>
<name>A0A937D8B3_9FLAO</name>
<dbReference type="GO" id="GO:0005524">
    <property type="term" value="F:ATP binding"/>
    <property type="evidence" value="ECO:0007669"/>
    <property type="project" value="UniProtKB-KW"/>
</dbReference>
<dbReference type="RefSeq" id="WP_201919332.1">
    <property type="nucleotide sequence ID" value="NZ_BAABAX010000005.1"/>
</dbReference>
<sequence length="488" mass="57171">MHTTETIGVDDFLEETEKLLEVAHNNKEIQRDSQAKLVLEKLLEFIDEIDFRAYTKIQGDAKLKKNHFLVSIIEILIQTAHDNGFSLCRKYDLVYVYNSQYWQVIERNEFEYFLGQVAQKMQMDRFTAKFHAFKSELYKQFLADARLEEITSYHKTTLINLANGTFEISPFLQALRPYQKEDFLTYYLPFTFDEKAIAPQFQKYIDRVLPEDELQDVLAEYLGYIFIKNNVLKLEKVLLAYGTGANGKSVLFEIIMALLGRENITNYSLQSLTSENGYYRAMLSNKLLNYASEINGKLETNIFKLLTSGEPVEARLPFGQPHLISNYARFMFNCNELPEKVENNNAFFRRFLIIPFRVTIPRAEQDPDLAKRIIRSELSGVFNWMLMGLNRLLKNRDFTSSKIIQNEVLQYQRESDTVLLFLDDVGYQTSITMDTPFSNVFSEYRIFCIESNYKLESKKAFSQRLKKLGYLIKRKSYGQAIFIEKKVF</sequence>
<dbReference type="InterPro" id="IPR014818">
    <property type="entry name" value="Phage/plasmid_primase_P4_C"/>
</dbReference>
<dbReference type="GO" id="GO:0004386">
    <property type="term" value="F:helicase activity"/>
    <property type="evidence" value="ECO:0007669"/>
    <property type="project" value="UniProtKB-KW"/>
</dbReference>
<keyword evidence="2" id="KW-0378">Hydrolase</keyword>
<dbReference type="PROSITE" id="PS51206">
    <property type="entry name" value="SF3_HELICASE_1"/>
    <property type="match status" value="1"/>
</dbReference>
<keyword evidence="4" id="KW-0067">ATP-binding</keyword>
<dbReference type="PANTHER" id="PTHR35372:SF2">
    <property type="entry name" value="SF3 HELICASE DOMAIN-CONTAINING PROTEIN"/>
    <property type="match status" value="1"/>
</dbReference>
<feature type="domain" description="SF3 helicase" evidence="5">
    <location>
        <begin position="213"/>
        <end position="369"/>
    </location>
</feature>
<evidence type="ECO:0000256" key="4">
    <source>
        <dbReference type="ARBA" id="ARBA00022840"/>
    </source>
</evidence>
<dbReference type="GO" id="GO:0016787">
    <property type="term" value="F:hydrolase activity"/>
    <property type="evidence" value="ECO:0007669"/>
    <property type="project" value="UniProtKB-KW"/>
</dbReference>
<reference evidence="6" key="1">
    <citation type="submission" date="2021-01" db="EMBL/GenBank/DDBJ databases">
        <authorList>
            <person name="Zhong Y.L."/>
        </authorList>
    </citation>
    <scope>NUCLEOTIDE SEQUENCE</scope>
    <source>
        <strain evidence="6">KCTC 23302</strain>
    </source>
</reference>
<keyword evidence="3" id="KW-0347">Helicase</keyword>
<dbReference type="SUPFAM" id="SSF52540">
    <property type="entry name" value="P-loop containing nucleoside triphosphate hydrolases"/>
    <property type="match status" value="1"/>
</dbReference>
<dbReference type="Pfam" id="PF08706">
    <property type="entry name" value="D5_N"/>
    <property type="match status" value="1"/>
</dbReference>
<accession>A0A937D8B3</accession>
<dbReference type="SMART" id="SM00885">
    <property type="entry name" value="D5_N"/>
    <property type="match status" value="1"/>
</dbReference>
<evidence type="ECO:0000313" key="7">
    <source>
        <dbReference type="Proteomes" id="UP000651057"/>
    </source>
</evidence>
<dbReference type="NCBIfam" id="TIGR01613">
    <property type="entry name" value="primase_Cterm"/>
    <property type="match status" value="1"/>
</dbReference>
<keyword evidence="7" id="KW-1185">Reference proteome</keyword>
<dbReference type="Pfam" id="PF03288">
    <property type="entry name" value="Pox_D5"/>
    <property type="match status" value="1"/>
</dbReference>
<protein>
    <submittedName>
        <fullName evidence="6">DNA primase</fullName>
    </submittedName>
</protein>
<organism evidence="6 7">
    <name type="scientific">Aquimarina mytili</name>
    <dbReference type="NCBI Taxonomy" id="874423"/>
    <lineage>
        <taxon>Bacteria</taxon>
        <taxon>Pseudomonadati</taxon>
        <taxon>Bacteroidota</taxon>
        <taxon>Flavobacteriia</taxon>
        <taxon>Flavobacteriales</taxon>
        <taxon>Flavobacteriaceae</taxon>
        <taxon>Aquimarina</taxon>
    </lineage>
</organism>
<evidence type="ECO:0000259" key="5">
    <source>
        <dbReference type="PROSITE" id="PS51206"/>
    </source>
</evidence>
<dbReference type="EMBL" id="JAERQJ010000003">
    <property type="protein sequence ID" value="MBL0683905.1"/>
    <property type="molecule type" value="Genomic_DNA"/>
</dbReference>
<comment type="caution">
    <text evidence="6">The sequence shown here is derived from an EMBL/GenBank/DDBJ whole genome shotgun (WGS) entry which is preliminary data.</text>
</comment>
<dbReference type="InterPro" id="IPR027417">
    <property type="entry name" value="P-loop_NTPase"/>
</dbReference>
<dbReference type="InterPro" id="IPR045455">
    <property type="entry name" value="NrS-1_pol-like_helicase"/>
</dbReference>
<evidence type="ECO:0000256" key="2">
    <source>
        <dbReference type="ARBA" id="ARBA00022801"/>
    </source>
</evidence>
<evidence type="ECO:0000256" key="1">
    <source>
        <dbReference type="ARBA" id="ARBA00022741"/>
    </source>
</evidence>
<dbReference type="Gene3D" id="3.40.50.300">
    <property type="entry name" value="P-loop containing nucleotide triphosphate hydrolases"/>
    <property type="match status" value="1"/>
</dbReference>
<keyword evidence="1" id="KW-0547">Nucleotide-binding</keyword>
<dbReference type="Pfam" id="PF19263">
    <property type="entry name" value="DUF5906"/>
    <property type="match status" value="1"/>
</dbReference>
<gene>
    <name evidence="6" type="ORF">JJQ60_10280</name>
</gene>
<dbReference type="Proteomes" id="UP000651057">
    <property type="component" value="Unassembled WGS sequence"/>
</dbReference>
<dbReference type="PANTHER" id="PTHR35372">
    <property type="entry name" value="ATP BINDING PROTEIN-RELATED"/>
    <property type="match status" value="1"/>
</dbReference>
<dbReference type="InterPro" id="IPR051620">
    <property type="entry name" value="ORF904-like_C"/>
</dbReference>
<dbReference type="AlphaFoldDB" id="A0A937D8B3"/>